<dbReference type="Proteomes" id="UP000712527">
    <property type="component" value="Unassembled WGS sequence"/>
</dbReference>
<evidence type="ECO:0000256" key="2">
    <source>
        <dbReference type="SAM" id="Phobius"/>
    </source>
</evidence>
<accession>A0ABS2F0H3</accession>
<keyword evidence="4" id="KW-1185">Reference proteome</keyword>
<keyword evidence="2" id="KW-1133">Transmembrane helix</keyword>
<comment type="caution">
    <text evidence="3">The sequence shown here is derived from an EMBL/GenBank/DDBJ whole genome shotgun (WGS) entry which is preliminary data.</text>
</comment>
<evidence type="ECO:0000313" key="3">
    <source>
        <dbReference type="EMBL" id="MBM6774367.1"/>
    </source>
</evidence>
<organism evidence="3 4">
    <name type="scientific">Olsenella profusa</name>
    <dbReference type="NCBI Taxonomy" id="138595"/>
    <lineage>
        <taxon>Bacteria</taxon>
        <taxon>Bacillati</taxon>
        <taxon>Actinomycetota</taxon>
        <taxon>Coriobacteriia</taxon>
        <taxon>Coriobacteriales</taxon>
        <taxon>Atopobiaceae</taxon>
        <taxon>Olsenella</taxon>
    </lineage>
</organism>
<reference evidence="3 4" key="1">
    <citation type="journal article" date="2021" name="Sci. Rep.">
        <title>The distribution of antibiotic resistance genes in chicken gut microbiota commensals.</title>
        <authorList>
            <person name="Juricova H."/>
            <person name="Matiasovicova J."/>
            <person name="Kubasova T."/>
            <person name="Cejkova D."/>
            <person name="Rychlik I."/>
        </authorList>
    </citation>
    <scope>NUCLEOTIDE SEQUENCE [LARGE SCALE GENOMIC DNA]</scope>
    <source>
        <strain evidence="3 4">An794</strain>
    </source>
</reference>
<protein>
    <recommendedName>
        <fullName evidence="5">DUF4179 domain-containing protein</fullName>
    </recommendedName>
</protein>
<keyword evidence="2" id="KW-0472">Membrane</keyword>
<name>A0ABS2F0H3_9ACTN</name>
<sequence length="353" mass="38981">MDRHTLEQFRTRARRVALPEDVRESVLDEIRAEKGERARGPRRPRRPQRSMTRRAAVGAGLAVLGSAAALLALSVIVRPGEDDPAAAEGNWFVLKAYADGISQGESTVLAQRSISLAGSLGGSESSGWYAAHSIDLRCEGANIDRIDYTLEGKFVSPEGQPDEGFAGNAVWFDALYSRPYELGKGEAYPDHGGAGAGFSVSYEEQQADEENFNRQVWTSFPTDDEIREARAAKDALPIDATSLDEEVARQQALNRFRFVLERRSAEILAQTTLVMTVTFADGSEQAKRYRISPSEDFDETYQGYLDSQARNGAVLSYYRDVEPKPEEYLEAQEASDGLYANGPDLYTITEVTE</sequence>
<feature type="compositionally biased region" description="Basic residues" evidence="1">
    <location>
        <begin position="40"/>
        <end position="52"/>
    </location>
</feature>
<proteinExistence type="predicted"/>
<evidence type="ECO:0000256" key="1">
    <source>
        <dbReference type="SAM" id="MobiDB-lite"/>
    </source>
</evidence>
<feature type="transmembrane region" description="Helical" evidence="2">
    <location>
        <begin position="55"/>
        <end position="77"/>
    </location>
</feature>
<evidence type="ECO:0008006" key="5">
    <source>
        <dbReference type="Google" id="ProtNLM"/>
    </source>
</evidence>
<dbReference type="EMBL" id="JACSNQ010000002">
    <property type="protein sequence ID" value="MBM6774367.1"/>
    <property type="molecule type" value="Genomic_DNA"/>
</dbReference>
<gene>
    <name evidence="3" type="ORF">H9X80_02200</name>
</gene>
<feature type="region of interest" description="Disordered" evidence="1">
    <location>
        <begin position="32"/>
        <end position="53"/>
    </location>
</feature>
<evidence type="ECO:0000313" key="4">
    <source>
        <dbReference type="Proteomes" id="UP000712527"/>
    </source>
</evidence>
<keyword evidence="2" id="KW-0812">Transmembrane</keyword>
<dbReference type="RefSeq" id="WP_204792723.1">
    <property type="nucleotide sequence ID" value="NZ_JACSNQ010000002.1"/>
</dbReference>